<reference evidence="3" key="1">
    <citation type="submission" date="2021-01" db="EMBL/GenBank/DDBJ databases">
        <title>Genome public.</title>
        <authorList>
            <person name="Liu C."/>
            <person name="Sun Q."/>
        </authorList>
    </citation>
    <scope>NUCLEOTIDE SEQUENCE [LARGE SCALE GENOMIC DNA]</scope>
    <source>
        <strain evidence="3">CGMCC 1.18722</strain>
    </source>
</reference>
<dbReference type="RefSeq" id="WP_202082421.1">
    <property type="nucleotide sequence ID" value="NZ_JAERTZ010000012.1"/>
</dbReference>
<protein>
    <submittedName>
        <fullName evidence="2">Inovirus Gp2 family protein</fullName>
    </submittedName>
</protein>
<feature type="domain" description="YagK/YfjJ C-terminal" evidence="1">
    <location>
        <begin position="25"/>
        <end position="207"/>
    </location>
</feature>
<sequence length="209" mass="24311">MRTNKTETNHRQADKVVAVIDRALADHPRTIAIRFDLRFPWDLLDSLYSDSPSQHFRADREVITRFFKSLKSKISHSLSRRKREGKRVHPTNVRYIWCREINDSVHCHYHVLILLNKDTFQSPGNYRLIDSGLSGMVYSAWASAIELCIEDAFRLVHFPENSNYTINKNADRHLFEEDYNSLVNRALYLAKAFSKYTADGGRSFGTSQN</sequence>
<comment type="caution">
    <text evidence="2">The sequence shown here is derived from an EMBL/GenBank/DDBJ whole genome shotgun (WGS) entry which is preliminary data.</text>
</comment>
<dbReference type="EMBL" id="JAERTZ010000012">
    <property type="protein sequence ID" value="MBL1376458.1"/>
    <property type="molecule type" value="Genomic_DNA"/>
</dbReference>
<dbReference type="InterPro" id="IPR057271">
    <property type="entry name" value="YagK_YfjJ_C"/>
</dbReference>
<organism evidence="2 3">
    <name type="scientific">Zobellella iuensis</name>
    <dbReference type="NCBI Taxonomy" id="2803811"/>
    <lineage>
        <taxon>Bacteria</taxon>
        <taxon>Pseudomonadati</taxon>
        <taxon>Pseudomonadota</taxon>
        <taxon>Gammaproteobacteria</taxon>
        <taxon>Aeromonadales</taxon>
        <taxon>Aeromonadaceae</taxon>
        <taxon>Zobellella</taxon>
    </lineage>
</organism>
<dbReference type="Pfam" id="PF11726">
    <property type="entry name" value="YagK_YfjJ_C"/>
    <property type="match status" value="1"/>
</dbReference>
<keyword evidence="3" id="KW-1185">Reference proteome</keyword>
<proteinExistence type="predicted"/>
<evidence type="ECO:0000259" key="1">
    <source>
        <dbReference type="Pfam" id="PF11726"/>
    </source>
</evidence>
<accession>A0ABS1QQP6</accession>
<evidence type="ECO:0000313" key="3">
    <source>
        <dbReference type="Proteomes" id="UP000638570"/>
    </source>
</evidence>
<dbReference type="Proteomes" id="UP000638570">
    <property type="component" value="Unassembled WGS sequence"/>
</dbReference>
<name>A0ABS1QQP6_9GAMM</name>
<gene>
    <name evidence="2" type="ORF">JKV55_03790</name>
</gene>
<evidence type="ECO:0000313" key="2">
    <source>
        <dbReference type="EMBL" id="MBL1376458.1"/>
    </source>
</evidence>